<dbReference type="OrthoDB" id="10250728at2759"/>
<keyword evidence="5 7" id="KW-0472">Membrane</keyword>
<keyword evidence="6" id="KW-0325">Glycoprotein</keyword>
<evidence type="ECO:0000256" key="1">
    <source>
        <dbReference type="ARBA" id="ARBA00004479"/>
    </source>
</evidence>
<protein>
    <recommendedName>
        <fullName evidence="9">T-cell immunomodulatory protein TIP C2 domain-containing protein</fullName>
    </recommendedName>
</protein>
<evidence type="ECO:0000256" key="4">
    <source>
        <dbReference type="ARBA" id="ARBA00022989"/>
    </source>
</evidence>
<dbReference type="SUPFAM" id="SSF69318">
    <property type="entry name" value="Integrin alpha N-terminal domain"/>
    <property type="match status" value="1"/>
</dbReference>
<dbReference type="InterPro" id="IPR028994">
    <property type="entry name" value="Integrin_alpha_N"/>
</dbReference>
<dbReference type="EMBL" id="CAJNOC010002690">
    <property type="protein sequence ID" value="CAF0946656.1"/>
    <property type="molecule type" value="Genomic_DNA"/>
</dbReference>
<evidence type="ECO:0000313" key="10">
    <source>
        <dbReference type="EMBL" id="CAF0946656.1"/>
    </source>
</evidence>
<dbReference type="PANTHER" id="PTHR13412">
    <property type="entry name" value="T-CELL IMMUNOMODULATORY PROTEIN HOMOLOG"/>
    <property type="match status" value="1"/>
</dbReference>
<evidence type="ECO:0000259" key="9">
    <source>
        <dbReference type="Pfam" id="PF23122"/>
    </source>
</evidence>
<reference evidence="10" key="1">
    <citation type="submission" date="2021-02" db="EMBL/GenBank/DDBJ databases">
        <authorList>
            <person name="Nowell W R."/>
        </authorList>
    </citation>
    <scope>NUCLEOTIDE SEQUENCE</scope>
    <source>
        <strain evidence="10">Ploen Becks lab</strain>
    </source>
</reference>
<dbReference type="Proteomes" id="UP000663879">
    <property type="component" value="Unassembled WGS sequence"/>
</dbReference>
<evidence type="ECO:0000256" key="5">
    <source>
        <dbReference type="ARBA" id="ARBA00023136"/>
    </source>
</evidence>
<keyword evidence="3 7" id="KW-0812">Transmembrane</keyword>
<dbReference type="Gene3D" id="2.130.10.130">
    <property type="entry name" value="Integrin alpha, N-terminal"/>
    <property type="match status" value="1"/>
</dbReference>
<feature type="transmembrane region" description="Helical" evidence="7">
    <location>
        <begin position="562"/>
        <end position="585"/>
    </location>
</feature>
<organism evidence="10 11">
    <name type="scientific">Brachionus calyciflorus</name>
    <dbReference type="NCBI Taxonomy" id="104777"/>
    <lineage>
        <taxon>Eukaryota</taxon>
        <taxon>Metazoa</taxon>
        <taxon>Spiralia</taxon>
        <taxon>Gnathifera</taxon>
        <taxon>Rotifera</taxon>
        <taxon>Eurotatoria</taxon>
        <taxon>Monogononta</taxon>
        <taxon>Pseudotrocha</taxon>
        <taxon>Ploima</taxon>
        <taxon>Brachionidae</taxon>
        <taxon>Brachionus</taxon>
    </lineage>
</organism>
<dbReference type="Pfam" id="PF23122">
    <property type="entry name" value="C2_ITFG1"/>
    <property type="match status" value="1"/>
</dbReference>
<dbReference type="GO" id="GO:0005886">
    <property type="term" value="C:plasma membrane"/>
    <property type="evidence" value="ECO:0007669"/>
    <property type="project" value="TreeGrafter"/>
</dbReference>
<evidence type="ECO:0000256" key="7">
    <source>
        <dbReference type="SAM" id="Phobius"/>
    </source>
</evidence>
<dbReference type="InterPro" id="IPR057089">
    <property type="entry name" value="C2_TIP"/>
</dbReference>
<keyword evidence="8" id="KW-0732">Signal</keyword>
<name>A0A814CZ67_9BILA</name>
<dbReference type="InterPro" id="IPR024881">
    <property type="entry name" value="Tip"/>
</dbReference>
<comment type="subcellular location">
    <subcellularLocation>
        <location evidence="1">Membrane</location>
        <topology evidence="1">Single-pass type I membrane protein</topology>
    </subcellularLocation>
</comment>
<proteinExistence type="inferred from homology"/>
<comment type="caution">
    <text evidence="10">The sequence shown here is derived from an EMBL/GenBank/DDBJ whole genome shotgun (WGS) entry which is preliminary data.</text>
</comment>
<evidence type="ECO:0000256" key="8">
    <source>
        <dbReference type="SAM" id="SignalP"/>
    </source>
</evidence>
<dbReference type="PANTHER" id="PTHR13412:SF0">
    <property type="entry name" value="T-CELL IMMUNOMODULATORY PROTEIN"/>
    <property type="match status" value="1"/>
</dbReference>
<feature type="signal peptide" evidence="8">
    <location>
        <begin position="1"/>
        <end position="22"/>
    </location>
</feature>
<evidence type="ECO:0000256" key="6">
    <source>
        <dbReference type="ARBA" id="ARBA00023180"/>
    </source>
</evidence>
<feature type="chain" id="PRO_5032644855" description="T-cell immunomodulatory protein TIP C2 domain-containing protein" evidence="8">
    <location>
        <begin position="23"/>
        <end position="607"/>
    </location>
</feature>
<comment type="similarity">
    <text evidence="2">Belongs to the TIP family.</text>
</comment>
<gene>
    <name evidence="10" type="ORF">OXX778_LOCUS13722</name>
</gene>
<keyword evidence="4 7" id="KW-1133">Transmembrane helix</keyword>
<keyword evidence="11" id="KW-1185">Reference proteome</keyword>
<accession>A0A814CZ67</accession>
<dbReference type="AlphaFoldDB" id="A0A814CZ67"/>
<sequence>MTKPYLIYTIFILLLSQHLSNAIKDTFSRISDSLFTNIQCVPHAYGDFNADKRVDILCVDESAKIMKIWLAQEKEPLFSLYKNISIGNEIVNIVPGDFTGDSVMDLLVTYKSDDYLKMSFFQGQKNSKYTNDLLPEKKINLELLDQPFVSDFNGDGKLDIMLSVVNDAPGFYFFDMNGTILKMDSFNIGSDIKLKKGFSHSITDVNNDYKQDLILTGENDQNKIIFNILVNNEKTNQYETFDSYSVPDDNLIYGQSLFADFDSDGHFEHLLPSCNSKDCSKPIIFIRKLNKWNEVPIDFGQYRFIPPEDSNKLWGNSISVKAGDYNLNGYLDLMIVLEDKKSQNSPKDKYAVLMKNIPSDIHNVSSTFNRTFKMDQHITSLFSYSNVVQASFFDLYDDGYLDILLVLEEKSQNSENIYRTIALKNDYYDDVYFVKVMVIPGLCNVARCPFKSLPYGLNYPGALVKIETTSSEFQRVVMYATQLSQSSYMALQLPYTIFGLGSTPNFVEHFTVGILDYNEKITGLSKEWHQIIPNSQLVISPYPRYNPYSWKMQLFITPSKNILITGIALGSTMVCLIIMIGLLQFREKKMDEKERKIESQRFHFDGL</sequence>
<evidence type="ECO:0000313" key="11">
    <source>
        <dbReference type="Proteomes" id="UP000663879"/>
    </source>
</evidence>
<feature type="domain" description="T-cell immunomodulatory protein TIP C2" evidence="9">
    <location>
        <begin position="454"/>
        <end position="555"/>
    </location>
</feature>
<evidence type="ECO:0000256" key="2">
    <source>
        <dbReference type="ARBA" id="ARBA00006496"/>
    </source>
</evidence>
<evidence type="ECO:0000256" key="3">
    <source>
        <dbReference type="ARBA" id="ARBA00022692"/>
    </source>
</evidence>